<evidence type="ECO:0000313" key="4">
    <source>
        <dbReference type="EnsemblPlants" id="AUR62009451-RA:cds"/>
    </source>
</evidence>
<keyword evidence="2" id="KW-0325">Glycoprotein</keyword>
<accession>A0A803LC62</accession>
<dbReference type="InterPro" id="IPR035446">
    <property type="entry name" value="SLSG/EP1"/>
</dbReference>
<reference evidence="4" key="2">
    <citation type="submission" date="2021-03" db="UniProtKB">
        <authorList>
            <consortium name="EnsemblPlants"/>
        </authorList>
    </citation>
    <scope>IDENTIFICATION</scope>
</reference>
<evidence type="ECO:0000259" key="3">
    <source>
        <dbReference type="PROSITE" id="PS50927"/>
    </source>
</evidence>
<dbReference type="SUPFAM" id="SSF51110">
    <property type="entry name" value="alpha-D-mannose-specific plant lectins"/>
    <property type="match status" value="1"/>
</dbReference>
<dbReference type="PIRSF" id="PIRSF002686">
    <property type="entry name" value="SLG"/>
    <property type="match status" value="1"/>
</dbReference>
<dbReference type="InterPro" id="IPR001480">
    <property type="entry name" value="Bulb-type_lectin_dom"/>
</dbReference>
<keyword evidence="5" id="KW-1185">Reference proteome</keyword>
<dbReference type="InterPro" id="IPR051343">
    <property type="entry name" value="G-type_lectin_kinases/EP1-like"/>
</dbReference>
<dbReference type="Gene3D" id="2.90.10.10">
    <property type="entry name" value="Bulb-type lectin domain"/>
    <property type="match status" value="1"/>
</dbReference>
<dbReference type="Gramene" id="AUR62009451-RA">
    <property type="protein sequence ID" value="AUR62009451-RA:cds"/>
    <property type="gene ID" value="AUR62009451"/>
</dbReference>
<feature type="domain" description="Bulb-type lectin" evidence="3">
    <location>
        <begin position="10"/>
        <end position="138"/>
    </location>
</feature>
<reference evidence="4" key="1">
    <citation type="journal article" date="2017" name="Nature">
        <title>The genome of Chenopodium quinoa.</title>
        <authorList>
            <person name="Jarvis D.E."/>
            <person name="Ho Y.S."/>
            <person name="Lightfoot D.J."/>
            <person name="Schmoeckel S.M."/>
            <person name="Li B."/>
            <person name="Borm T.J.A."/>
            <person name="Ohyanagi H."/>
            <person name="Mineta K."/>
            <person name="Michell C.T."/>
            <person name="Saber N."/>
            <person name="Kharbatia N.M."/>
            <person name="Rupper R.R."/>
            <person name="Sharp A.R."/>
            <person name="Dally N."/>
            <person name="Boughton B.A."/>
            <person name="Woo Y.H."/>
            <person name="Gao G."/>
            <person name="Schijlen E.G.W.M."/>
            <person name="Guo X."/>
            <person name="Momin A.A."/>
            <person name="Negrao S."/>
            <person name="Al-Babili S."/>
            <person name="Gehring C."/>
            <person name="Roessner U."/>
            <person name="Jung C."/>
            <person name="Murphy K."/>
            <person name="Arold S.T."/>
            <person name="Gojobori T."/>
            <person name="van der Linden C.G."/>
            <person name="van Loo E.N."/>
            <person name="Jellen E.N."/>
            <person name="Maughan P.J."/>
            <person name="Tester M."/>
        </authorList>
    </citation>
    <scope>NUCLEOTIDE SEQUENCE [LARGE SCALE GENOMIC DNA]</scope>
    <source>
        <strain evidence="4">cv. PI 614886</strain>
    </source>
</reference>
<evidence type="ECO:0000256" key="1">
    <source>
        <dbReference type="ARBA" id="ARBA00022729"/>
    </source>
</evidence>
<name>A0A803LC62_CHEQI</name>
<dbReference type="PANTHER" id="PTHR47976">
    <property type="entry name" value="G-TYPE LECTIN S-RECEPTOR-LIKE SERINE/THREONINE-PROTEIN KINASE SD2-5"/>
    <property type="match status" value="1"/>
</dbReference>
<dbReference type="AlphaFoldDB" id="A0A803LC62"/>
<dbReference type="Pfam" id="PF01453">
    <property type="entry name" value="B_lectin"/>
    <property type="match status" value="1"/>
</dbReference>
<dbReference type="OMA" id="RWSEDCA"/>
<dbReference type="CDD" id="cd00028">
    <property type="entry name" value="B_lectin"/>
    <property type="match status" value="1"/>
</dbReference>
<dbReference type="PROSITE" id="PS50927">
    <property type="entry name" value="BULB_LECTIN"/>
    <property type="match status" value="1"/>
</dbReference>
<proteinExistence type="predicted"/>
<keyword evidence="1" id="KW-0732">Signal</keyword>
<evidence type="ECO:0000256" key="2">
    <source>
        <dbReference type="ARBA" id="ARBA00023180"/>
    </source>
</evidence>
<sequence length="421" mass="47653">MALMLNRPFPPSIFLYVNLGDHDDYSGEYDSYYRVVGVNSARYSLLFYKFPESSVYTLGIGSNFPSKWVWAANPNDPVSDGAAIYLGEDGNLVLVDVDDRVVWQTNTANKGVVGLKMLEDGNMVLYDANDNFIWQSFDYPSDTLLPSQSLKAGLTTKLVSRASNTSHLEGNYTLEMSPKNVSLYYKSPNSPTPLPYYRIDQSFVPTFSKEFRYDVFVKDFDNPISSQTIQYTTTSSLSSSSQELVKTSYDSRLSLLRLEYDGKLRVHTFDPMIIGVWYEEFTLFKGEPLSRNQLGATECQMPEKCGNFGICYKGECVACPSPRGLMRWSEDCAPPTVGGNSGDDTDAKYYKMRGIRHFSCMYTEGEGPMKPRKCKIKCSNDPKCVGFFYDVDNLRCWIVYDLMTLTRTDNPNHLGYVKLSN</sequence>
<dbReference type="Proteomes" id="UP000596660">
    <property type="component" value="Unplaced"/>
</dbReference>
<evidence type="ECO:0000313" key="5">
    <source>
        <dbReference type="Proteomes" id="UP000596660"/>
    </source>
</evidence>
<dbReference type="SMART" id="SM00108">
    <property type="entry name" value="B_lectin"/>
    <property type="match status" value="1"/>
</dbReference>
<organism evidence="4 5">
    <name type="scientific">Chenopodium quinoa</name>
    <name type="common">Quinoa</name>
    <dbReference type="NCBI Taxonomy" id="63459"/>
    <lineage>
        <taxon>Eukaryota</taxon>
        <taxon>Viridiplantae</taxon>
        <taxon>Streptophyta</taxon>
        <taxon>Embryophyta</taxon>
        <taxon>Tracheophyta</taxon>
        <taxon>Spermatophyta</taxon>
        <taxon>Magnoliopsida</taxon>
        <taxon>eudicotyledons</taxon>
        <taxon>Gunneridae</taxon>
        <taxon>Pentapetalae</taxon>
        <taxon>Caryophyllales</taxon>
        <taxon>Chenopodiaceae</taxon>
        <taxon>Chenopodioideae</taxon>
        <taxon>Atripliceae</taxon>
        <taxon>Chenopodium</taxon>
    </lineage>
</organism>
<dbReference type="InterPro" id="IPR036426">
    <property type="entry name" value="Bulb-type_lectin_dom_sf"/>
</dbReference>
<protein>
    <recommendedName>
        <fullName evidence="3">Bulb-type lectin domain-containing protein</fullName>
    </recommendedName>
</protein>
<dbReference type="EnsemblPlants" id="AUR62009451-RA">
    <property type="protein sequence ID" value="AUR62009451-RA:cds"/>
    <property type="gene ID" value="AUR62009451"/>
</dbReference>